<protein>
    <submittedName>
        <fullName evidence="1">Uncharacterized protein</fullName>
    </submittedName>
</protein>
<dbReference type="EnsemblFungi" id="FOXG_02783T0">
    <property type="protein sequence ID" value="FOXG_02783P0"/>
    <property type="gene ID" value="FOXG_02783"/>
</dbReference>
<evidence type="ECO:0000313" key="2">
    <source>
        <dbReference type="Proteomes" id="UP000002489"/>
    </source>
</evidence>
<accession>A0A0D2XFU4</accession>
<proteinExistence type="predicted"/>
<dbReference type="Proteomes" id="UP000002489">
    <property type="component" value="Unassembled WGS sequence"/>
</dbReference>
<name>A0A0D2XFU4_FUSOF</name>
<organism evidence="1 2">
    <name type="scientific">Fusarium oxysporum (strain Fo5176)</name>
    <name type="common">Fusarium vascular wilt</name>
    <dbReference type="NCBI Taxonomy" id="660025"/>
    <lineage>
        <taxon>Eukaryota</taxon>
        <taxon>Fungi</taxon>
        <taxon>Dikarya</taxon>
        <taxon>Ascomycota</taxon>
        <taxon>Pezizomycotina</taxon>
        <taxon>Sordariomycetes</taxon>
        <taxon>Hypocreomycetidae</taxon>
        <taxon>Hypocreales</taxon>
        <taxon>Nectriaceae</taxon>
        <taxon>Fusarium</taxon>
        <taxon>Fusarium oxysporum species complex</taxon>
    </lineage>
</organism>
<reference evidence="1" key="2">
    <citation type="submission" date="2025-08" db="UniProtKB">
        <authorList>
            <consortium name="EnsemblFungi"/>
        </authorList>
    </citation>
    <scope>IDENTIFICATION</scope>
    <source>
        <strain evidence="1">4287 / CBS 123668 / FGSC 9935 / NRRL 34936</strain>
    </source>
</reference>
<sequence length="132" mass="14828">MALAISHRSQEDASGRAQACPSIVSLRPQEKPHRATKLILLNVLAGPEANGLLWQSKFNLLHLTRKDDRGVPLRLRKLASTLEQCLLAIRDLMRQVVPQRTRLTRTTASVQGFLQGPYDMLHPEPKPESFSK</sequence>
<reference evidence="2" key="1">
    <citation type="journal article" date="2012" name="Mol. Plant Microbe Interact.">
        <title>A highly conserved effector in Fusarium oxysporum is required for full virulence on Arabidopsis.</title>
        <authorList>
            <person name="Thatcher L.F."/>
            <person name="Gardiner D.M."/>
            <person name="Kazan K."/>
            <person name="Manners J."/>
        </authorList>
    </citation>
    <scope>NUCLEOTIDE SEQUENCE [LARGE SCALE GENOMIC DNA]</scope>
    <source>
        <strain evidence="2">Fo5176</strain>
    </source>
</reference>
<evidence type="ECO:0000313" key="1">
    <source>
        <dbReference type="EnsemblFungi" id="FOXG_02783P0"/>
    </source>
</evidence>
<dbReference type="AlphaFoldDB" id="A0A0D2XFU4"/>